<comment type="caution">
    <text evidence="1">The sequence shown here is derived from an EMBL/GenBank/DDBJ whole genome shotgun (WGS) entry which is preliminary data.</text>
</comment>
<dbReference type="Proteomes" id="UP000622890">
    <property type="component" value="Unassembled WGS sequence"/>
</dbReference>
<organism evidence="1 2">
    <name type="scientific">Noviherbaspirillum pedocola</name>
    <dbReference type="NCBI Taxonomy" id="2801341"/>
    <lineage>
        <taxon>Bacteria</taxon>
        <taxon>Pseudomonadati</taxon>
        <taxon>Pseudomonadota</taxon>
        <taxon>Betaproteobacteria</taxon>
        <taxon>Burkholderiales</taxon>
        <taxon>Oxalobacteraceae</taxon>
        <taxon>Noviherbaspirillum</taxon>
    </lineage>
</organism>
<evidence type="ECO:0000313" key="1">
    <source>
        <dbReference type="EMBL" id="MBK4735243.1"/>
    </source>
</evidence>
<protein>
    <submittedName>
        <fullName evidence="1">Uncharacterized protein</fullName>
    </submittedName>
</protein>
<evidence type="ECO:0000313" key="2">
    <source>
        <dbReference type="Proteomes" id="UP000622890"/>
    </source>
</evidence>
<reference evidence="1" key="1">
    <citation type="submission" date="2021-01" db="EMBL/GenBank/DDBJ databases">
        <title>Genome sequence of strain Noviherbaspirillum sp. DKR-6.</title>
        <authorList>
            <person name="Chaudhary D.K."/>
        </authorList>
    </citation>
    <scope>NUCLEOTIDE SEQUENCE</scope>
    <source>
        <strain evidence="1">DKR-6</strain>
    </source>
</reference>
<accession>A0A934SU30</accession>
<gene>
    <name evidence="1" type="ORF">JJB74_11525</name>
</gene>
<dbReference type="AlphaFoldDB" id="A0A934SU30"/>
<dbReference type="RefSeq" id="WP_200592020.1">
    <property type="nucleotide sequence ID" value="NZ_JAEPBG010000004.1"/>
</dbReference>
<dbReference type="EMBL" id="JAEPBG010000004">
    <property type="protein sequence ID" value="MBK4735243.1"/>
    <property type="molecule type" value="Genomic_DNA"/>
</dbReference>
<keyword evidence="2" id="KW-1185">Reference proteome</keyword>
<sequence length="159" mass="17149">MARTLLGTPTQQSVVPALSARSNARTATLSTQEIDARLRQRRSASYIDAITKLDAGGHVHDRQALEALLAAIQQELPEIAIEHQPLGIVARCYLGAPYEVHTLDCSGQIVRHYKGTESLPPLLERARALALHPGYAFIEVYSTKLIAVGVAGDTSLVQG</sequence>
<proteinExistence type="predicted"/>
<name>A0A934SU30_9BURK</name>